<dbReference type="PANTHER" id="PTHR28272:SF1">
    <property type="entry name" value="RIBONUCLEASES P_MRP PROTEIN SUBUNIT POP3"/>
    <property type="match status" value="1"/>
</dbReference>
<sequence>MEKRKVFKQALDSPFVIKWNQINNEQESHILSELESVDKSKLILGINKLTSSLQDENVKSTIKSIILCKGDLPIMAYNHLPPLCFESIKIVPLLKNSQAKLQEIVGKSNICAVGIPNDQEYEMLNNLIDGMVDYLDIPWLKGHTFLNTRIKIIETTQGEVKKKKLDTKSSSKPINIAPKGDLGKQKQSVSGKVSKKQKININHTAYIERK</sequence>
<dbReference type="InterPro" id="IPR013241">
    <property type="entry name" value="RNase_P_Pop3"/>
</dbReference>
<accession>A0AAD5Y9M3</accession>
<name>A0AAD5Y9M3_9FUNG</name>
<dbReference type="GO" id="GO:0006364">
    <property type="term" value="P:rRNA processing"/>
    <property type="evidence" value="ECO:0007669"/>
    <property type="project" value="InterPro"/>
</dbReference>
<feature type="region of interest" description="Disordered" evidence="1">
    <location>
        <begin position="166"/>
        <end position="197"/>
    </location>
</feature>
<dbReference type="GO" id="GO:0008033">
    <property type="term" value="P:tRNA processing"/>
    <property type="evidence" value="ECO:0007669"/>
    <property type="project" value="InterPro"/>
</dbReference>
<dbReference type="SUPFAM" id="SSF55315">
    <property type="entry name" value="L30e-like"/>
    <property type="match status" value="1"/>
</dbReference>
<dbReference type="PANTHER" id="PTHR28272">
    <property type="entry name" value="RIBONUCLEASES P/MRP PROTEIN SUBUNIT POP3"/>
    <property type="match status" value="1"/>
</dbReference>
<dbReference type="GO" id="GO:0005655">
    <property type="term" value="C:nucleolar ribonuclease P complex"/>
    <property type="evidence" value="ECO:0007669"/>
    <property type="project" value="TreeGrafter"/>
</dbReference>
<organism evidence="2 3">
    <name type="scientific">Boothiomyces macroporosus</name>
    <dbReference type="NCBI Taxonomy" id="261099"/>
    <lineage>
        <taxon>Eukaryota</taxon>
        <taxon>Fungi</taxon>
        <taxon>Fungi incertae sedis</taxon>
        <taxon>Chytridiomycota</taxon>
        <taxon>Chytridiomycota incertae sedis</taxon>
        <taxon>Chytridiomycetes</taxon>
        <taxon>Rhizophydiales</taxon>
        <taxon>Terramycetaceae</taxon>
        <taxon>Boothiomyces</taxon>
    </lineage>
</organism>
<comment type="caution">
    <text evidence="2">The sequence shown here is derived from an EMBL/GenBank/DDBJ whole genome shotgun (WGS) entry which is preliminary data.</text>
</comment>
<dbReference type="InterPro" id="IPR029064">
    <property type="entry name" value="Ribosomal_eL30-like_sf"/>
</dbReference>
<keyword evidence="3" id="KW-1185">Reference proteome</keyword>
<protein>
    <submittedName>
        <fullName evidence="2">Uncharacterized protein</fullName>
    </submittedName>
</protein>
<dbReference type="GO" id="GO:0004526">
    <property type="term" value="F:ribonuclease P activity"/>
    <property type="evidence" value="ECO:0007669"/>
    <property type="project" value="TreeGrafter"/>
</dbReference>
<dbReference type="EMBL" id="JADGKB010000017">
    <property type="protein sequence ID" value="KAJ3259600.1"/>
    <property type="molecule type" value="Genomic_DNA"/>
</dbReference>
<evidence type="ECO:0000313" key="3">
    <source>
        <dbReference type="Proteomes" id="UP001210925"/>
    </source>
</evidence>
<dbReference type="Pfam" id="PF08228">
    <property type="entry name" value="RNase_P_pop3"/>
    <property type="match status" value="1"/>
</dbReference>
<dbReference type="AlphaFoldDB" id="A0AAD5Y9M3"/>
<dbReference type="Proteomes" id="UP001210925">
    <property type="component" value="Unassembled WGS sequence"/>
</dbReference>
<reference evidence="2" key="1">
    <citation type="submission" date="2020-05" db="EMBL/GenBank/DDBJ databases">
        <title>Phylogenomic resolution of chytrid fungi.</title>
        <authorList>
            <person name="Stajich J.E."/>
            <person name="Amses K."/>
            <person name="Simmons R."/>
            <person name="Seto K."/>
            <person name="Myers J."/>
            <person name="Bonds A."/>
            <person name="Quandt C.A."/>
            <person name="Barry K."/>
            <person name="Liu P."/>
            <person name="Grigoriev I."/>
            <person name="Longcore J.E."/>
            <person name="James T.Y."/>
        </authorList>
    </citation>
    <scope>NUCLEOTIDE SEQUENCE</scope>
    <source>
        <strain evidence="2">PLAUS21</strain>
    </source>
</reference>
<evidence type="ECO:0000256" key="1">
    <source>
        <dbReference type="SAM" id="MobiDB-lite"/>
    </source>
</evidence>
<gene>
    <name evidence="2" type="ORF">HK103_002154</name>
</gene>
<dbReference type="Gene3D" id="3.30.1330.30">
    <property type="match status" value="1"/>
</dbReference>
<dbReference type="GO" id="GO:0034965">
    <property type="term" value="P:intronic box C/D snoRNA processing"/>
    <property type="evidence" value="ECO:0007669"/>
    <property type="project" value="TreeGrafter"/>
</dbReference>
<dbReference type="GO" id="GO:0005829">
    <property type="term" value="C:cytosol"/>
    <property type="evidence" value="ECO:0007669"/>
    <property type="project" value="TreeGrafter"/>
</dbReference>
<dbReference type="GO" id="GO:0000172">
    <property type="term" value="C:ribonuclease MRP complex"/>
    <property type="evidence" value="ECO:0007669"/>
    <property type="project" value="TreeGrafter"/>
</dbReference>
<proteinExistence type="predicted"/>
<evidence type="ECO:0000313" key="2">
    <source>
        <dbReference type="EMBL" id="KAJ3259600.1"/>
    </source>
</evidence>
<dbReference type="GO" id="GO:0000171">
    <property type="term" value="F:ribonuclease MRP activity"/>
    <property type="evidence" value="ECO:0007669"/>
    <property type="project" value="TreeGrafter"/>
</dbReference>